<keyword evidence="2" id="KW-1185">Reference proteome</keyword>
<evidence type="ECO:0000313" key="2">
    <source>
        <dbReference type="Proteomes" id="UP001304300"/>
    </source>
</evidence>
<dbReference type="AlphaFoldDB" id="A0AAQ3QW43"/>
<name>A0AAQ3QW43_9BACT</name>
<sequence length="182" mass="20930">MNKDRLASSEMKKCDYDSTVVLLANIMKNRIALIVFLLPNVIWAEELSWDFLDTTVDEVKISWSQLMGYEAQKGVIILNYPEEIVSVYTQPDEDPFAPVDEWKKKVYGINGIDVLFMNGLLKACREGEAHKLSTVTTGWVMELSFEAKRNHEVSKETYTYGGHFIVIEAYLENLENRTSQHK</sequence>
<organism evidence="1 2">
    <name type="scientific">Rubellicoccus peritrichatus</name>
    <dbReference type="NCBI Taxonomy" id="3080537"/>
    <lineage>
        <taxon>Bacteria</taxon>
        <taxon>Pseudomonadati</taxon>
        <taxon>Verrucomicrobiota</taxon>
        <taxon>Opitutia</taxon>
        <taxon>Puniceicoccales</taxon>
        <taxon>Cerasicoccaceae</taxon>
        <taxon>Rubellicoccus</taxon>
    </lineage>
</organism>
<dbReference type="Proteomes" id="UP001304300">
    <property type="component" value="Chromosome"/>
</dbReference>
<dbReference type="RefSeq" id="WP_317834772.1">
    <property type="nucleotide sequence ID" value="NZ_CP136920.1"/>
</dbReference>
<dbReference type="EMBL" id="CP136920">
    <property type="protein sequence ID" value="WOO42258.1"/>
    <property type="molecule type" value="Genomic_DNA"/>
</dbReference>
<protein>
    <submittedName>
        <fullName evidence="1">Uncharacterized protein</fullName>
    </submittedName>
</protein>
<proteinExistence type="predicted"/>
<reference evidence="1 2" key="1">
    <citation type="submission" date="2023-10" db="EMBL/GenBank/DDBJ databases">
        <title>Rubellicoccus peritrichatus gen. nov., sp. nov., isolated from an algae of coral reef tank.</title>
        <authorList>
            <person name="Luo J."/>
        </authorList>
    </citation>
    <scope>NUCLEOTIDE SEQUENCE [LARGE SCALE GENOMIC DNA]</scope>
    <source>
        <strain evidence="1 2">CR14</strain>
    </source>
</reference>
<gene>
    <name evidence="1" type="ORF">RZN69_04095</name>
</gene>
<accession>A0AAQ3QW43</accession>
<evidence type="ECO:0000313" key="1">
    <source>
        <dbReference type="EMBL" id="WOO42258.1"/>
    </source>
</evidence>
<dbReference type="KEGG" id="puo:RZN69_04095"/>